<organism evidence="1">
    <name type="scientific">bioreactor metagenome</name>
    <dbReference type="NCBI Taxonomy" id="1076179"/>
    <lineage>
        <taxon>unclassified sequences</taxon>
        <taxon>metagenomes</taxon>
        <taxon>ecological metagenomes</taxon>
    </lineage>
</organism>
<sequence length="78" mass="8019">MISTMTAGISPAAMKDMASWPSENPGPDVAVMARLPVEAAPATILKADTSVSAWIMVTPLSGGWLAKYSITSLEGVIG</sequence>
<proteinExistence type="predicted"/>
<protein>
    <submittedName>
        <fullName evidence="1">Uncharacterized protein</fullName>
    </submittedName>
</protein>
<comment type="caution">
    <text evidence="1">The sequence shown here is derived from an EMBL/GenBank/DDBJ whole genome shotgun (WGS) entry which is preliminary data.</text>
</comment>
<evidence type="ECO:0000313" key="1">
    <source>
        <dbReference type="EMBL" id="MPN08475.1"/>
    </source>
</evidence>
<name>A0A645F2D1_9ZZZZ</name>
<reference evidence="1" key="1">
    <citation type="submission" date="2019-08" db="EMBL/GenBank/DDBJ databases">
        <authorList>
            <person name="Kucharzyk K."/>
            <person name="Murdoch R.W."/>
            <person name="Higgins S."/>
            <person name="Loffler F."/>
        </authorList>
    </citation>
    <scope>NUCLEOTIDE SEQUENCE</scope>
</reference>
<dbReference type="AlphaFoldDB" id="A0A645F2D1"/>
<gene>
    <name evidence="1" type="ORF">SDC9_155757</name>
</gene>
<dbReference type="EMBL" id="VSSQ01054527">
    <property type="protein sequence ID" value="MPN08475.1"/>
    <property type="molecule type" value="Genomic_DNA"/>
</dbReference>
<accession>A0A645F2D1</accession>